<name>A0A3N1XYQ2_9FIRM</name>
<keyword evidence="3" id="KW-1185">Reference proteome</keyword>
<feature type="transmembrane region" description="Helical" evidence="1">
    <location>
        <begin position="12"/>
        <end position="32"/>
    </location>
</feature>
<proteinExistence type="predicted"/>
<protein>
    <submittedName>
        <fullName evidence="2">Uncharacterized protein</fullName>
    </submittedName>
</protein>
<keyword evidence="1" id="KW-0812">Transmembrane</keyword>
<sequence>MQRESIDLMKLGASMVFLSVLITYVIFSFLLGKDIGNESLNKIDNIQISSQTGALDELNNMETVMSSATAFSLFEYYREDIRQITCYVCDTNGEIRTIDKDLCIHSHLKGYVKISVEYNNSYGLYDIVIRPA</sequence>
<keyword evidence="1" id="KW-0472">Membrane</keyword>
<comment type="caution">
    <text evidence="2">The sequence shown here is derived from an EMBL/GenBank/DDBJ whole genome shotgun (WGS) entry which is preliminary data.</text>
</comment>
<evidence type="ECO:0000313" key="2">
    <source>
        <dbReference type="EMBL" id="ROR31736.1"/>
    </source>
</evidence>
<organism evidence="2 3">
    <name type="scientific">Mobilisporobacter senegalensis</name>
    <dbReference type="NCBI Taxonomy" id="1329262"/>
    <lineage>
        <taxon>Bacteria</taxon>
        <taxon>Bacillati</taxon>
        <taxon>Bacillota</taxon>
        <taxon>Clostridia</taxon>
        <taxon>Lachnospirales</taxon>
        <taxon>Lachnospiraceae</taxon>
        <taxon>Mobilisporobacter</taxon>
    </lineage>
</organism>
<accession>A0A3N1XYQ2</accession>
<dbReference type="AlphaFoldDB" id="A0A3N1XYQ2"/>
<keyword evidence="1" id="KW-1133">Transmembrane helix</keyword>
<dbReference type="EMBL" id="RJVG01000001">
    <property type="protein sequence ID" value="ROR31736.1"/>
    <property type="molecule type" value="Genomic_DNA"/>
</dbReference>
<gene>
    <name evidence="2" type="ORF">EDD66_101354</name>
</gene>
<reference evidence="2 3" key="1">
    <citation type="submission" date="2018-11" db="EMBL/GenBank/DDBJ databases">
        <title>Genomic Encyclopedia of Type Strains, Phase IV (KMG-IV): sequencing the most valuable type-strain genomes for metagenomic binning, comparative biology and taxonomic classification.</title>
        <authorList>
            <person name="Goeker M."/>
        </authorList>
    </citation>
    <scope>NUCLEOTIDE SEQUENCE [LARGE SCALE GENOMIC DNA]</scope>
    <source>
        <strain evidence="2 3">DSM 26537</strain>
    </source>
</reference>
<dbReference type="Proteomes" id="UP000273083">
    <property type="component" value="Unassembled WGS sequence"/>
</dbReference>
<evidence type="ECO:0000313" key="3">
    <source>
        <dbReference type="Proteomes" id="UP000273083"/>
    </source>
</evidence>
<evidence type="ECO:0000256" key="1">
    <source>
        <dbReference type="SAM" id="Phobius"/>
    </source>
</evidence>